<comment type="caution">
    <text evidence="2">The sequence shown here is derived from an EMBL/GenBank/DDBJ whole genome shotgun (WGS) entry which is preliminary data.</text>
</comment>
<dbReference type="NCBIfam" id="TIGR02385">
    <property type="entry name" value="RelE_StbE"/>
    <property type="match status" value="1"/>
</dbReference>
<accession>A0A8H8Z0Z2</accession>
<dbReference type="Pfam" id="PF05016">
    <property type="entry name" value="ParE_toxin"/>
    <property type="match status" value="1"/>
</dbReference>
<dbReference type="InterPro" id="IPR035093">
    <property type="entry name" value="RelE/ParE_toxin_dom_sf"/>
</dbReference>
<dbReference type="PANTHER" id="PTHR38813:SF1">
    <property type="entry name" value="TOXIN RELE1-RELATED"/>
    <property type="match status" value="1"/>
</dbReference>
<evidence type="ECO:0000256" key="1">
    <source>
        <dbReference type="ARBA" id="ARBA00022649"/>
    </source>
</evidence>
<evidence type="ECO:0008006" key="4">
    <source>
        <dbReference type="Google" id="ProtNLM"/>
    </source>
</evidence>
<reference evidence="2" key="1">
    <citation type="submission" date="2021-02" db="EMBL/GenBank/DDBJ databases">
        <authorList>
            <person name="Han P."/>
        </authorList>
    </citation>
    <scope>NUCLEOTIDE SEQUENCE</scope>
    <source>
        <strain evidence="2">Nitrosomonas nitrosa 18-3D</strain>
    </source>
</reference>
<organism evidence="2 3">
    <name type="scientific">Nitrosomonas nitrosa</name>
    <dbReference type="NCBI Taxonomy" id="52442"/>
    <lineage>
        <taxon>Bacteria</taxon>
        <taxon>Pseudomonadati</taxon>
        <taxon>Pseudomonadota</taxon>
        <taxon>Betaproteobacteria</taxon>
        <taxon>Nitrosomonadales</taxon>
        <taxon>Nitrosomonadaceae</taxon>
        <taxon>Nitrosomonas</taxon>
    </lineage>
</organism>
<gene>
    <name evidence="2" type="ORF">NMYAN_220021</name>
</gene>
<dbReference type="InterPro" id="IPR052747">
    <property type="entry name" value="TA_system_RelE_toxin"/>
</dbReference>
<dbReference type="Proteomes" id="UP000601736">
    <property type="component" value="Unassembled WGS sequence"/>
</dbReference>
<evidence type="ECO:0000313" key="2">
    <source>
        <dbReference type="EMBL" id="CAE6506507.1"/>
    </source>
</evidence>
<dbReference type="InterPro" id="IPR007712">
    <property type="entry name" value="RelE/ParE_toxin"/>
</dbReference>
<evidence type="ECO:0000313" key="3">
    <source>
        <dbReference type="Proteomes" id="UP000601736"/>
    </source>
</evidence>
<sequence length="87" mass="10138">MNHHILFTPQALEDLAQLDTPVAKRIIEKIQWLAEHLDQIQPETLTGAFANLYKLRVGHWRILYTIDAAQSQLTIHVIAHRRNVYKT</sequence>
<dbReference type="RefSeq" id="WP_204799857.1">
    <property type="nucleotide sequence ID" value="NZ_CAJNAP010000015.1"/>
</dbReference>
<dbReference type="SUPFAM" id="SSF143011">
    <property type="entry name" value="RelE-like"/>
    <property type="match status" value="1"/>
</dbReference>
<dbReference type="EMBL" id="CAJNAP010000015">
    <property type="protein sequence ID" value="CAE6506507.1"/>
    <property type="molecule type" value="Genomic_DNA"/>
</dbReference>
<name>A0A8H8Z0Z2_9PROT</name>
<keyword evidence="1" id="KW-1277">Toxin-antitoxin system</keyword>
<protein>
    <recommendedName>
        <fullName evidence="4">Type II toxin-antitoxin system RelE/ParE family toxin</fullName>
    </recommendedName>
</protein>
<dbReference type="AlphaFoldDB" id="A0A8H8Z0Z2"/>
<dbReference type="Gene3D" id="3.30.2310.20">
    <property type="entry name" value="RelE-like"/>
    <property type="match status" value="1"/>
</dbReference>
<dbReference type="PANTHER" id="PTHR38813">
    <property type="match status" value="1"/>
</dbReference>
<proteinExistence type="predicted"/>